<comment type="caution">
    <text evidence="2">The sequence shown here is derived from an EMBL/GenBank/DDBJ whole genome shotgun (WGS) entry which is preliminary data.</text>
</comment>
<dbReference type="InterPro" id="IPR043129">
    <property type="entry name" value="ATPase_NBD"/>
</dbReference>
<organism evidence="2 3">
    <name type="scientific">Arthrobacter gyeryongensis</name>
    <dbReference type="NCBI Taxonomy" id="1650592"/>
    <lineage>
        <taxon>Bacteria</taxon>
        <taxon>Bacillati</taxon>
        <taxon>Actinomycetota</taxon>
        <taxon>Actinomycetes</taxon>
        <taxon>Micrococcales</taxon>
        <taxon>Micrococcaceae</taxon>
        <taxon>Arthrobacter</taxon>
    </lineage>
</organism>
<dbReference type="Gene3D" id="3.30.420.40">
    <property type="match status" value="2"/>
</dbReference>
<dbReference type="Proteomes" id="UP001500200">
    <property type="component" value="Unassembled WGS sequence"/>
</dbReference>
<dbReference type="SUPFAM" id="SSF53067">
    <property type="entry name" value="Actin-like ATPase domain"/>
    <property type="match status" value="1"/>
</dbReference>
<evidence type="ECO:0000313" key="3">
    <source>
        <dbReference type="Proteomes" id="UP001500200"/>
    </source>
</evidence>
<reference evidence="3" key="1">
    <citation type="journal article" date="2019" name="Int. J. Syst. Evol. Microbiol.">
        <title>The Global Catalogue of Microorganisms (GCM) 10K type strain sequencing project: providing services to taxonomists for standard genome sequencing and annotation.</title>
        <authorList>
            <consortium name="The Broad Institute Genomics Platform"/>
            <consortium name="The Broad Institute Genome Sequencing Center for Infectious Disease"/>
            <person name="Wu L."/>
            <person name="Ma J."/>
        </authorList>
    </citation>
    <scope>NUCLEOTIDE SEQUENCE [LARGE SCALE GENOMIC DNA]</scope>
    <source>
        <strain evidence="3">JCM 18514</strain>
    </source>
</reference>
<dbReference type="InterPro" id="IPR052519">
    <property type="entry name" value="Euk-type_GlcNAc_Kinase"/>
</dbReference>
<protein>
    <submittedName>
        <fullName evidence="2">BadF/BadG/BcrA/BcrD ATPase family protein</fullName>
    </submittedName>
</protein>
<proteinExistence type="predicted"/>
<keyword evidence="3" id="KW-1185">Reference proteome</keyword>
<gene>
    <name evidence="2" type="ORF">GCM10023346_28460</name>
</gene>
<accession>A0ABP9SH70</accession>
<evidence type="ECO:0000259" key="1">
    <source>
        <dbReference type="Pfam" id="PF01869"/>
    </source>
</evidence>
<name>A0ABP9SH70_9MICC</name>
<sequence>MDEFIVLWLLFVFRDVAASATYGWAMDSEDVILVADVGKSRCRVELRQGDEVLGSADQQGFPGLGMDNGARLAFELLADTAAMLPRGLPAAFPQGSLRGIGAAVAGVEASAANSHELAVLLSERFKVPAAVLSDATAAQLGALDGAPGTVLIVGTGAVAFRFDDAGTLHRADGWGPLLGDRGSGRWIGQQGLQAALQAHDGGAATSLLGAAAALVGSPAQLPAWLAESGNPARTMARFAPVVLKEAEAGDAVARGIVDEACRLLVNTVALAAGDAKQVALLGGVVKSEFFGWLLHNALASAGIEVVAALGDGMDGAALAANRRGLLQERYIHRDGTA</sequence>
<evidence type="ECO:0000313" key="2">
    <source>
        <dbReference type="EMBL" id="GAA5196321.1"/>
    </source>
</evidence>
<dbReference type="PANTHER" id="PTHR43190:SF3">
    <property type="entry name" value="N-ACETYL-D-GLUCOSAMINE KINASE"/>
    <property type="match status" value="1"/>
</dbReference>
<dbReference type="Pfam" id="PF01869">
    <property type="entry name" value="BcrAD_BadFG"/>
    <property type="match status" value="1"/>
</dbReference>
<dbReference type="PANTHER" id="PTHR43190">
    <property type="entry name" value="N-ACETYL-D-GLUCOSAMINE KINASE"/>
    <property type="match status" value="1"/>
</dbReference>
<dbReference type="EMBL" id="BAABKK010000018">
    <property type="protein sequence ID" value="GAA5196321.1"/>
    <property type="molecule type" value="Genomic_DNA"/>
</dbReference>
<dbReference type="InterPro" id="IPR002731">
    <property type="entry name" value="ATPase_BadF"/>
</dbReference>
<feature type="domain" description="ATPase BadF/BadG/BcrA/BcrD type" evidence="1">
    <location>
        <begin position="128"/>
        <end position="320"/>
    </location>
</feature>